<organism evidence="1">
    <name type="scientific">marine sediment metagenome</name>
    <dbReference type="NCBI Taxonomy" id="412755"/>
    <lineage>
        <taxon>unclassified sequences</taxon>
        <taxon>metagenomes</taxon>
        <taxon>ecological metagenomes</taxon>
    </lineage>
</organism>
<name>A0A0F9S2K3_9ZZZZ</name>
<accession>A0A0F9S2K3</accession>
<dbReference type="EMBL" id="LAZR01000842">
    <property type="protein sequence ID" value="KKN56462.1"/>
    <property type="molecule type" value="Genomic_DNA"/>
</dbReference>
<protein>
    <recommendedName>
        <fullName evidence="2">DUF4397 domain-containing protein</fullName>
    </recommendedName>
</protein>
<dbReference type="PROSITE" id="PS51257">
    <property type="entry name" value="PROKAR_LIPOPROTEIN"/>
    <property type="match status" value="1"/>
</dbReference>
<dbReference type="AlphaFoldDB" id="A0A0F9S2K3"/>
<sequence>MTNSLLKAALPLSLITILSGCGSDDSSSSTGYIQLYNGSYNSPYTRLFVEETERSGADFADVTTRHNYSTGTYDVSFEYLDANDSYITISDQEISIKGDKTQLVVMSGNFDEPTFTELSVPITSDTGEFNLGFYNIAGEDTNYDIYLATDDGVFESATLFSSAQYLSELDLQSIDEGYYTIYITQAGSSDVVYESSSVYLYDEASYVAMIRPSYATEEGGITLDVVTDNNYVTELKHQSALGQLRFINTIDDYSPVSFSATRGTTVNTTNTVASDSYTDYVELSPNSYSVAMYDEEGTKLADNFLMTLEREQSAVGIFYNDVDNGLRMMSVEENLTPSSYSHTVSVVNLIESYAGQSVSDVDVYFTLNGETVDDTSNVVDGLDRYDQEEQVVDNEIYTVYAVYEDNGQQIVLIQQSDMDFTQEGNYILILEHDETTSSGYKMTLEHTITDSVE</sequence>
<comment type="caution">
    <text evidence="1">The sequence shown here is derived from an EMBL/GenBank/DDBJ whole genome shotgun (WGS) entry which is preliminary data.</text>
</comment>
<evidence type="ECO:0000313" key="1">
    <source>
        <dbReference type="EMBL" id="KKN56462.1"/>
    </source>
</evidence>
<evidence type="ECO:0008006" key="2">
    <source>
        <dbReference type="Google" id="ProtNLM"/>
    </source>
</evidence>
<proteinExistence type="predicted"/>
<gene>
    <name evidence="1" type="ORF">LCGC14_0571920</name>
</gene>
<reference evidence="1" key="1">
    <citation type="journal article" date="2015" name="Nature">
        <title>Complex archaea that bridge the gap between prokaryotes and eukaryotes.</title>
        <authorList>
            <person name="Spang A."/>
            <person name="Saw J.H."/>
            <person name="Jorgensen S.L."/>
            <person name="Zaremba-Niedzwiedzka K."/>
            <person name="Martijn J."/>
            <person name="Lind A.E."/>
            <person name="van Eijk R."/>
            <person name="Schleper C."/>
            <person name="Guy L."/>
            <person name="Ettema T.J."/>
        </authorList>
    </citation>
    <scope>NUCLEOTIDE SEQUENCE</scope>
</reference>